<gene>
    <name evidence="1" type="ORF">CG710_016935</name>
</gene>
<keyword evidence="2" id="KW-1185">Reference proteome</keyword>
<dbReference type="RefSeq" id="WP_094377454.1">
    <property type="nucleotide sequence ID" value="NZ_NOKA02000052.1"/>
</dbReference>
<reference evidence="1 2" key="1">
    <citation type="journal article" date="2017" name="Genome Announc.">
        <title>Draft Genome Sequence of a Sporulating and Motile Strain of Lachnotalea glycerini Isolated from Water in Quebec City, Canada.</title>
        <authorList>
            <person name="Maheux A.F."/>
            <person name="Boudreau D.K."/>
            <person name="Berube E."/>
            <person name="Boissinot M."/>
            <person name="Raymond F."/>
            <person name="Brodeur S."/>
            <person name="Corbeil J."/>
            <person name="Isabel S."/>
            <person name="Omar R.F."/>
            <person name="Bergeron M.G."/>
        </authorList>
    </citation>
    <scope>NUCLEOTIDE SEQUENCE [LARGE SCALE GENOMIC DNA]</scope>
    <source>
        <strain evidence="1 2">CCRI-19302</strain>
    </source>
</reference>
<sequence length="71" mass="7294">MNKIYYQPVVINSEKSRDFYLVTSDSYINTGIVSAVGGGIATGITAVVKNPDKVVAAIVAVDAVPGPANPG</sequence>
<name>A0A371JB82_9FIRM</name>
<evidence type="ECO:0000313" key="2">
    <source>
        <dbReference type="Proteomes" id="UP000216411"/>
    </source>
</evidence>
<evidence type="ECO:0000313" key="1">
    <source>
        <dbReference type="EMBL" id="RDY30019.1"/>
    </source>
</evidence>
<accession>A0A371JB82</accession>
<organism evidence="1 2">
    <name type="scientific">Lachnotalea glycerini</name>
    <dbReference type="NCBI Taxonomy" id="1763509"/>
    <lineage>
        <taxon>Bacteria</taxon>
        <taxon>Bacillati</taxon>
        <taxon>Bacillota</taxon>
        <taxon>Clostridia</taxon>
        <taxon>Lachnospirales</taxon>
        <taxon>Lachnospiraceae</taxon>
        <taxon>Lachnotalea</taxon>
    </lineage>
</organism>
<protein>
    <submittedName>
        <fullName evidence="1">Uncharacterized protein</fullName>
    </submittedName>
</protein>
<dbReference type="EMBL" id="NOKA02000052">
    <property type="protein sequence ID" value="RDY30019.1"/>
    <property type="molecule type" value="Genomic_DNA"/>
</dbReference>
<dbReference type="AlphaFoldDB" id="A0A371JB82"/>
<comment type="caution">
    <text evidence="1">The sequence shown here is derived from an EMBL/GenBank/DDBJ whole genome shotgun (WGS) entry which is preliminary data.</text>
</comment>
<dbReference type="Proteomes" id="UP000216411">
    <property type="component" value="Unassembled WGS sequence"/>
</dbReference>
<proteinExistence type="predicted"/>